<dbReference type="InterPro" id="IPR002083">
    <property type="entry name" value="MATH/TRAF_dom"/>
</dbReference>
<evidence type="ECO:0000259" key="4">
    <source>
        <dbReference type="PROSITE" id="PS50144"/>
    </source>
</evidence>
<dbReference type="PROSITE" id="PS50097">
    <property type="entry name" value="BTB"/>
    <property type="match status" value="1"/>
</dbReference>
<feature type="domain" description="BTB" evidence="3">
    <location>
        <begin position="191"/>
        <end position="256"/>
    </location>
</feature>
<gene>
    <name evidence="5" type="ORF">LUZ63_011329</name>
</gene>
<dbReference type="Proteomes" id="UP001151287">
    <property type="component" value="Unassembled WGS sequence"/>
</dbReference>
<evidence type="ECO:0000313" key="5">
    <source>
        <dbReference type="EMBL" id="KAJ1694631.1"/>
    </source>
</evidence>
<evidence type="ECO:0000256" key="1">
    <source>
        <dbReference type="ARBA" id="ARBA00004906"/>
    </source>
</evidence>
<dbReference type="PANTHER" id="PTHR26379:SF187">
    <property type="entry name" value="OS07G0655300 PROTEIN"/>
    <property type="match status" value="1"/>
</dbReference>
<dbReference type="InterPro" id="IPR000210">
    <property type="entry name" value="BTB/POZ_dom"/>
</dbReference>
<name>A0A9Q0HQC7_9POAL</name>
<dbReference type="SUPFAM" id="SSF49599">
    <property type="entry name" value="TRAF domain-like"/>
    <property type="match status" value="1"/>
</dbReference>
<dbReference type="Pfam" id="PF22486">
    <property type="entry name" value="MATH_2"/>
    <property type="match status" value="1"/>
</dbReference>
<dbReference type="OrthoDB" id="597487at2759"/>
<dbReference type="PROSITE" id="PS50144">
    <property type="entry name" value="MATH"/>
    <property type="match status" value="1"/>
</dbReference>
<dbReference type="PANTHER" id="PTHR26379">
    <property type="entry name" value="BTB/POZ AND MATH DOMAIN-CONTAINING PROTEIN 1"/>
    <property type="match status" value="1"/>
</dbReference>
<comment type="similarity">
    <text evidence="2">Belongs to the Tdpoz family.</text>
</comment>
<comment type="pathway">
    <text evidence="1">Protein modification; protein ubiquitination.</text>
</comment>
<dbReference type="InterPro" id="IPR045005">
    <property type="entry name" value="BPM1-6"/>
</dbReference>
<sequence>MATKLSTAVRPENLETIASKLVESSKGSYLFKAVGYSSHKEKGSDHYFCSEIFTIGGYKWIIRCYPGRSCVTSANDDKIAFFMGVRSKHVKDFVKITLTMLAQDGKASLNYHLGTETAADFKMLGWHLIFYIRRETLEAPQFLKHDSFTIRCTIEVIKEVRLVETKMQCSEVPPSDLSHQLSSLLESKEGADVSFNVCGSTIHAHKFMLAARSPVFKAQFFGPMKLGDEKNTSIQVDDMDESIFYAILHFIYSDSLPEFYYQERGYTMPLVARAQDLLVAADRYGIERLKKICELKLYEFIAVDNLATTLTLAEQHKCSELKAACMEFVKDPKILGAVVLTEDFEHMIKSYPTVLKELRQKIHENSLQEKWFIGRFSLEVFLFSFLIDAIGRFIRSFWKRIASW</sequence>
<feature type="domain" description="MATH" evidence="4">
    <location>
        <begin position="26"/>
        <end position="154"/>
    </location>
</feature>
<evidence type="ECO:0000313" key="6">
    <source>
        <dbReference type="Proteomes" id="UP001151287"/>
    </source>
</evidence>
<dbReference type="Pfam" id="PF00651">
    <property type="entry name" value="BTB"/>
    <property type="match status" value="1"/>
</dbReference>
<accession>A0A9Q0HQC7</accession>
<dbReference type="InterPro" id="IPR056423">
    <property type="entry name" value="BACK_BPM_SPOP"/>
</dbReference>
<protein>
    <submittedName>
        <fullName evidence="5">Uncharacterized protein</fullName>
    </submittedName>
</protein>
<dbReference type="Gene3D" id="2.60.210.10">
    <property type="entry name" value="Apoptosis, Tumor Necrosis Factor Receptor Associated Protein 2, Chain A"/>
    <property type="match status" value="1"/>
</dbReference>
<dbReference type="SMART" id="SM00225">
    <property type="entry name" value="BTB"/>
    <property type="match status" value="1"/>
</dbReference>
<dbReference type="Pfam" id="PF24570">
    <property type="entry name" value="BACK_BPM_SPOP"/>
    <property type="match status" value="1"/>
</dbReference>
<dbReference type="SUPFAM" id="SSF54695">
    <property type="entry name" value="POZ domain"/>
    <property type="match status" value="1"/>
</dbReference>
<dbReference type="GO" id="GO:0016567">
    <property type="term" value="P:protein ubiquitination"/>
    <property type="evidence" value="ECO:0007669"/>
    <property type="project" value="InterPro"/>
</dbReference>
<comment type="caution">
    <text evidence="5">The sequence shown here is derived from an EMBL/GenBank/DDBJ whole genome shotgun (WGS) entry which is preliminary data.</text>
</comment>
<dbReference type="CDD" id="cd00121">
    <property type="entry name" value="MATH"/>
    <property type="match status" value="1"/>
</dbReference>
<reference evidence="5" key="1">
    <citation type="journal article" date="2022" name="Cell">
        <title>Repeat-based holocentromeres influence genome architecture and karyotype evolution.</title>
        <authorList>
            <person name="Hofstatter P.G."/>
            <person name="Thangavel G."/>
            <person name="Lux T."/>
            <person name="Neumann P."/>
            <person name="Vondrak T."/>
            <person name="Novak P."/>
            <person name="Zhang M."/>
            <person name="Costa L."/>
            <person name="Castellani M."/>
            <person name="Scott A."/>
            <person name="Toegelov H."/>
            <person name="Fuchs J."/>
            <person name="Mata-Sucre Y."/>
            <person name="Dias Y."/>
            <person name="Vanzela A.L.L."/>
            <person name="Huettel B."/>
            <person name="Almeida C.C.S."/>
            <person name="Simkova H."/>
            <person name="Souza G."/>
            <person name="Pedrosa-Harand A."/>
            <person name="Macas J."/>
            <person name="Mayer K.F.X."/>
            <person name="Houben A."/>
            <person name="Marques A."/>
        </authorList>
    </citation>
    <scope>NUCLEOTIDE SEQUENCE</scope>
    <source>
        <strain evidence="5">RhyBre1mFocal</strain>
    </source>
</reference>
<dbReference type="Gene3D" id="1.25.40.420">
    <property type="match status" value="1"/>
</dbReference>
<proteinExistence type="inferred from homology"/>
<dbReference type="InterPro" id="IPR008974">
    <property type="entry name" value="TRAF-like"/>
</dbReference>
<dbReference type="InterPro" id="IPR011333">
    <property type="entry name" value="SKP1/BTB/POZ_sf"/>
</dbReference>
<keyword evidence="6" id="KW-1185">Reference proteome</keyword>
<dbReference type="EMBL" id="JAMQYH010000003">
    <property type="protein sequence ID" value="KAJ1694631.1"/>
    <property type="molecule type" value="Genomic_DNA"/>
</dbReference>
<dbReference type="Gene3D" id="3.30.710.10">
    <property type="entry name" value="Potassium Channel Kv1.1, Chain A"/>
    <property type="match status" value="1"/>
</dbReference>
<evidence type="ECO:0000256" key="2">
    <source>
        <dbReference type="ARBA" id="ARBA00010846"/>
    </source>
</evidence>
<dbReference type="AlphaFoldDB" id="A0A9Q0HQC7"/>
<evidence type="ECO:0000259" key="3">
    <source>
        <dbReference type="PROSITE" id="PS50097"/>
    </source>
</evidence>
<organism evidence="5 6">
    <name type="scientific">Rhynchospora breviuscula</name>
    <dbReference type="NCBI Taxonomy" id="2022672"/>
    <lineage>
        <taxon>Eukaryota</taxon>
        <taxon>Viridiplantae</taxon>
        <taxon>Streptophyta</taxon>
        <taxon>Embryophyta</taxon>
        <taxon>Tracheophyta</taxon>
        <taxon>Spermatophyta</taxon>
        <taxon>Magnoliopsida</taxon>
        <taxon>Liliopsida</taxon>
        <taxon>Poales</taxon>
        <taxon>Cyperaceae</taxon>
        <taxon>Cyperoideae</taxon>
        <taxon>Rhynchosporeae</taxon>
        <taxon>Rhynchospora</taxon>
    </lineage>
</organism>